<name>A0A2H6MVZ8_9SAUR</name>
<reference evidence="1" key="2">
    <citation type="submission" date="2017-12" db="EMBL/GenBank/DDBJ databases">
        <title>Coralsnake Venomics: Analyses of Venom Gland Transcriptomes and Proteomes of Six Brazilian Taxa.</title>
        <authorList>
            <person name="Aird S.D."/>
            <person name="Jorge da Silva N."/>
            <person name="Qiu L."/>
            <person name="Villar-Briones A."/>
            <person name="Aparecida-Saddi V."/>
            <person name="Campos-Telles M.P."/>
            <person name="Grau M."/>
            <person name="Mikheyev A.S."/>
        </authorList>
    </citation>
    <scope>NUCLEOTIDE SEQUENCE</scope>
    <source>
        <tissue evidence="1">Venom_gland</tissue>
    </source>
</reference>
<evidence type="ECO:0000313" key="1">
    <source>
        <dbReference type="EMBL" id="LAA18892.1"/>
    </source>
</evidence>
<reference evidence="1" key="1">
    <citation type="submission" date="2017-07" db="EMBL/GenBank/DDBJ databases">
        <authorList>
            <person name="Mikheyev A."/>
            <person name="Grau M."/>
        </authorList>
    </citation>
    <scope>NUCLEOTIDE SEQUENCE</scope>
    <source>
        <tissue evidence="1">Venom_gland</tissue>
    </source>
</reference>
<proteinExistence type="predicted"/>
<dbReference type="AlphaFoldDB" id="A0A2H6MVZ8"/>
<sequence>MLFYRYLLLKYYLSVHLLYRILCTFKACNLKIKVPSHLFLPQKKGIQSFSVRKFRLCHTHFHINSPILLKKARKRFHNSLLSKGETYYRRKYHILKRSKFVNSMSFENQRTVGANTHAPFSTNE</sequence>
<protein>
    <submittedName>
        <fullName evidence="1">Uncharacterized protein</fullName>
    </submittedName>
</protein>
<dbReference type="EMBL" id="IACI01012521">
    <property type="protein sequence ID" value="LAA18892.1"/>
    <property type="molecule type" value="Transcribed_RNA"/>
</dbReference>
<organism evidence="1">
    <name type="scientific">Micrurus carvalhoi</name>
    <dbReference type="NCBI Taxonomy" id="3147026"/>
    <lineage>
        <taxon>Eukaryota</taxon>
        <taxon>Metazoa</taxon>
        <taxon>Chordata</taxon>
        <taxon>Craniata</taxon>
        <taxon>Vertebrata</taxon>
        <taxon>Euteleostomi</taxon>
        <taxon>Lepidosauria</taxon>
        <taxon>Squamata</taxon>
        <taxon>Bifurcata</taxon>
        <taxon>Unidentata</taxon>
        <taxon>Episquamata</taxon>
        <taxon>Toxicofera</taxon>
        <taxon>Serpentes</taxon>
        <taxon>Colubroidea</taxon>
        <taxon>Elapidae</taxon>
        <taxon>Elapinae</taxon>
        <taxon>Micrurus</taxon>
    </lineage>
</organism>
<accession>A0A2H6MVZ8</accession>